<evidence type="ECO:0000256" key="3">
    <source>
        <dbReference type="ARBA" id="ARBA00024484"/>
    </source>
</evidence>
<dbReference type="Gene3D" id="3.40.50.12780">
    <property type="entry name" value="N-terminal domain of ligase-like"/>
    <property type="match status" value="1"/>
</dbReference>
<dbReference type="PANTHER" id="PTHR43272">
    <property type="entry name" value="LONG-CHAIN-FATTY-ACID--COA LIGASE"/>
    <property type="match status" value="1"/>
</dbReference>
<evidence type="ECO:0000313" key="6">
    <source>
        <dbReference type="Proteomes" id="UP001496674"/>
    </source>
</evidence>
<dbReference type="EMBL" id="AP028055">
    <property type="protein sequence ID" value="BEG98144.1"/>
    <property type="molecule type" value="Genomic_DNA"/>
</dbReference>
<accession>A0ABM8IAS0</accession>
<gene>
    <name evidence="5" type="ORF">BSYN_04090</name>
</gene>
<dbReference type="Gene3D" id="3.30.300.30">
    <property type="match status" value="1"/>
</dbReference>
<dbReference type="InterPro" id="IPR000873">
    <property type="entry name" value="AMP-dep_synth/lig_dom"/>
</dbReference>
<sequence>MEQSFIAYIENSIKKNWDLDALTDYNGATLQYKDVARKIEKLHIILEESGIKKGDKIAICGRNSSFWGVTFLSVITYGAVVVPILHEFKADNVHNIVNHSEARLLFVGDVVWENLNEAAMPLLEGIVLMNDFSVPVSRSEKLTHAREHLNEMFGQKYPKNFRTEHVSYHKDKPEELAVINYTSGTTSYSKGVMLPYRSLWSNTRFAQEVLTLNPGDKIVSILPMAHMYGLAFEFLYEFTQGCHIYFLTRMPSPKIIFQAFAEVKPNLVIAVPLIIEKIIKKNILPKLETPTMKILMKLPIINDKIKATVREQMINAFGGNFSEMIIGGAAFNKEIEQFLKMIEFPYTVGYGMTECGPIICYEDWKQFKMGSCGKVAPRMEIKVLSPDPENVVGEIVCKGDNVMLGYYKNEEATKQTIDKDGWLHTGDLGVIDAEGNLTIKGRSKNMLLGASGQNIYPEEIEDMLNNLPYVAESIIVQQNDKLVGLVYPDFDDAFAHGLTNDDIEKVMEENRIELNTLLPAYSQIAKMKIYPEEFEKTPKKSIKRFLYQEAKG</sequence>
<evidence type="ECO:0000259" key="4">
    <source>
        <dbReference type="Pfam" id="PF00501"/>
    </source>
</evidence>
<dbReference type="Proteomes" id="UP001496674">
    <property type="component" value="Chromosome"/>
</dbReference>
<proteinExistence type="predicted"/>
<comment type="catalytic activity">
    <reaction evidence="3">
        <text>a long-chain fatty acid + ATP + CoA = a long-chain fatty acyl-CoA + AMP + diphosphate</text>
        <dbReference type="Rhea" id="RHEA:15421"/>
        <dbReference type="ChEBI" id="CHEBI:30616"/>
        <dbReference type="ChEBI" id="CHEBI:33019"/>
        <dbReference type="ChEBI" id="CHEBI:57287"/>
        <dbReference type="ChEBI" id="CHEBI:57560"/>
        <dbReference type="ChEBI" id="CHEBI:83139"/>
        <dbReference type="ChEBI" id="CHEBI:456215"/>
        <dbReference type="EC" id="6.2.1.3"/>
    </reaction>
    <physiologicalReaction direction="left-to-right" evidence="3">
        <dbReference type="Rhea" id="RHEA:15422"/>
    </physiologicalReaction>
</comment>
<keyword evidence="1" id="KW-0547">Nucleotide-binding</keyword>
<name>A0ABM8IAS0_9BACE</name>
<dbReference type="InterPro" id="IPR045851">
    <property type="entry name" value="AMP-bd_C_sf"/>
</dbReference>
<dbReference type="PANTHER" id="PTHR43272:SF33">
    <property type="entry name" value="AMP-BINDING DOMAIN-CONTAINING PROTEIN-RELATED"/>
    <property type="match status" value="1"/>
</dbReference>
<dbReference type="Pfam" id="PF00501">
    <property type="entry name" value="AMP-binding"/>
    <property type="match status" value="1"/>
</dbReference>
<dbReference type="RefSeq" id="WP_353332845.1">
    <property type="nucleotide sequence ID" value="NZ_AP028055.1"/>
</dbReference>
<keyword evidence="2" id="KW-0067">ATP-binding</keyword>
<reference evidence="5 6" key="1">
    <citation type="submission" date="2023-04" db="EMBL/GenBank/DDBJ databases">
        <title>Draft genome sequence of acteroides sedimenti strain YN3PY1.</title>
        <authorList>
            <person name="Yoshida N."/>
        </authorList>
    </citation>
    <scope>NUCLEOTIDE SEQUENCE [LARGE SCALE GENOMIC DNA]</scope>
    <source>
        <strain evidence="5 6">YN3PY1</strain>
    </source>
</reference>
<dbReference type="GO" id="GO:0016874">
    <property type="term" value="F:ligase activity"/>
    <property type="evidence" value="ECO:0007669"/>
    <property type="project" value="UniProtKB-KW"/>
</dbReference>
<evidence type="ECO:0000256" key="1">
    <source>
        <dbReference type="ARBA" id="ARBA00022741"/>
    </source>
</evidence>
<dbReference type="InterPro" id="IPR042099">
    <property type="entry name" value="ANL_N_sf"/>
</dbReference>
<dbReference type="InterPro" id="IPR020845">
    <property type="entry name" value="AMP-binding_CS"/>
</dbReference>
<dbReference type="PROSITE" id="PS00455">
    <property type="entry name" value="AMP_BINDING"/>
    <property type="match status" value="1"/>
</dbReference>
<dbReference type="Pfam" id="PF23562">
    <property type="entry name" value="AMP-binding_C_3"/>
    <property type="match status" value="1"/>
</dbReference>
<protein>
    <submittedName>
        <fullName evidence="5">Long-chain-fatty-acid--CoA ligase</fullName>
    </submittedName>
</protein>
<evidence type="ECO:0000313" key="5">
    <source>
        <dbReference type="EMBL" id="BEG98144.1"/>
    </source>
</evidence>
<feature type="domain" description="AMP-dependent synthetase/ligase" evidence="4">
    <location>
        <begin position="11"/>
        <end position="407"/>
    </location>
</feature>
<organism evidence="5 6">
    <name type="scientific">Bacteroides sedimenti</name>
    <dbReference type="NCBI Taxonomy" id="2136147"/>
    <lineage>
        <taxon>Bacteria</taxon>
        <taxon>Pseudomonadati</taxon>
        <taxon>Bacteroidota</taxon>
        <taxon>Bacteroidia</taxon>
        <taxon>Bacteroidales</taxon>
        <taxon>Bacteroidaceae</taxon>
        <taxon>Bacteroides</taxon>
    </lineage>
</organism>
<keyword evidence="5" id="KW-0436">Ligase</keyword>
<evidence type="ECO:0000256" key="2">
    <source>
        <dbReference type="ARBA" id="ARBA00022840"/>
    </source>
</evidence>
<dbReference type="SUPFAM" id="SSF56801">
    <property type="entry name" value="Acetyl-CoA synthetase-like"/>
    <property type="match status" value="1"/>
</dbReference>
<keyword evidence="6" id="KW-1185">Reference proteome</keyword>